<comment type="caution">
    <text evidence="1">The sequence shown here is derived from an EMBL/GenBank/DDBJ whole genome shotgun (WGS) entry which is preliminary data.</text>
</comment>
<dbReference type="EMBL" id="AWSO01000270">
    <property type="protein sequence ID" value="ESK92618.1"/>
    <property type="molecule type" value="Genomic_DNA"/>
</dbReference>
<dbReference type="Proteomes" id="UP000017559">
    <property type="component" value="Unassembled WGS sequence"/>
</dbReference>
<reference evidence="1 2" key="1">
    <citation type="journal article" date="2014" name="BMC Genomics">
        <title>Genome and secretome analysis of the hemibiotrophic fungal pathogen, Moniliophthora roreri, which causes frosty pod rot disease of cacao: mechanisms of the biotrophic and necrotrophic phases.</title>
        <authorList>
            <person name="Meinhardt L.W."/>
            <person name="Costa G.G.L."/>
            <person name="Thomazella D.P.T."/>
            <person name="Teixeira P.J.P.L."/>
            <person name="Carazzolle M.F."/>
            <person name="Schuster S.C."/>
            <person name="Carlson J.E."/>
            <person name="Guiltinan M.J."/>
            <person name="Mieczkowski P."/>
            <person name="Farmer A."/>
            <person name="Ramaraj T."/>
            <person name="Crozier J."/>
            <person name="Davis R.E."/>
            <person name="Shao J."/>
            <person name="Melnick R.L."/>
            <person name="Pereira G.A.G."/>
            <person name="Bailey B.A."/>
        </authorList>
    </citation>
    <scope>NUCLEOTIDE SEQUENCE [LARGE SCALE GENOMIC DNA]</scope>
    <source>
        <strain evidence="1 2">MCA 2997</strain>
    </source>
</reference>
<proteinExistence type="predicted"/>
<organism evidence="1 2">
    <name type="scientific">Moniliophthora roreri (strain MCA 2997)</name>
    <name type="common">Cocoa frosty pod rot fungus</name>
    <name type="synonym">Crinipellis roreri</name>
    <dbReference type="NCBI Taxonomy" id="1381753"/>
    <lineage>
        <taxon>Eukaryota</taxon>
        <taxon>Fungi</taxon>
        <taxon>Dikarya</taxon>
        <taxon>Basidiomycota</taxon>
        <taxon>Agaricomycotina</taxon>
        <taxon>Agaricomycetes</taxon>
        <taxon>Agaricomycetidae</taxon>
        <taxon>Agaricales</taxon>
        <taxon>Marasmiineae</taxon>
        <taxon>Marasmiaceae</taxon>
        <taxon>Moniliophthora</taxon>
    </lineage>
</organism>
<accession>V2X0J6</accession>
<dbReference type="AlphaFoldDB" id="V2X0J6"/>
<name>V2X0J6_MONRO</name>
<protein>
    <submittedName>
        <fullName evidence="1">Uncharacterized protein</fullName>
    </submittedName>
</protein>
<sequence length="154" mass="17480">MEHNKTHLRWTTVAIQPLHFTDVSPPLPYTAYSLAILFHNRACAVIQGLAHSSSDPNTVIKLGSRPPYLFSSTPCIEPLYKAPTRYMGEISGETKDIESWLGVFEGCKVLPCPFFPDVDELWIERMSFGWFLWYTVGKCNAVLALERGRSSRTR</sequence>
<dbReference type="HOGENOM" id="CLU_1704691_0_0_1"/>
<keyword evidence="2" id="KW-1185">Reference proteome</keyword>
<evidence type="ECO:0000313" key="2">
    <source>
        <dbReference type="Proteomes" id="UP000017559"/>
    </source>
</evidence>
<dbReference type="KEGG" id="mrr:Moror_4331"/>
<evidence type="ECO:0000313" key="1">
    <source>
        <dbReference type="EMBL" id="ESK92618.1"/>
    </source>
</evidence>
<gene>
    <name evidence="1" type="ORF">Moror_4331</name>
</gene>